<evidence type="ECO:0000313" key="3">
    <source>
        <dbReference type="EMBL" id="OGK45443.1"/>
    </source>
</evidence>
<accession>A0A1F7IQ04</accession>
<dbReference type="Pfam" id="PF00963">
    <property type="entry name" value="Cohesin"/>
    <property type="match status" value="1"/>
</dbReference>
<dbReference type="SUPFAM" id="SSF49384">
    <property type="entry name" value="Carbohydrate-binding domain"/>
    <property type="match status" value="1"/>
</dbReference>
<proteinExistence type="predicted"/>
<dbReference type="InterPro" id="IPR008965">
    <property type="entry name" value="CBM2/CBM3_carb-bd_dom_sf"/>
</dbReference>
<keyword evidence="1" id="KW-0812">Transmembrane</keyword>
<gene>
    <name evidence="3" type="ORF">A3B40_05950</name>
</gene>
<dbReference type="GO" id="GO:0000272">
    <property type="term" value="P:polysaccharide catabolic process"/>
    <property type="evidence" value="ECO:0007669"/>
    <property type="project" value="InterPro"/>
</dbReference>
<dbReference type="InterPro" id="IPR002102">
    <property type="entry name" value="Cohesin_dom"/>
</dbReference>
<dbReference type="Proteomes" id="UP000178040">
    <property type="component" value="Unassembled WGS sequence"/>
</dbReference>
<sequence>MKQFVLATFLILTTYFLSASVFGYTQAAFLDFDSSSFSVNSGDVFDVQLLVDAVSDQITSVDAYIVYDPNLIEAQTVTPGSYFPTVINNIVVGKVYIAGLVDNPATYQTGSGTVATITFKALIEGSGTLSFDCNPETYNSSKVIKNDLNATNIIDCNENGAASITVGAGGGVVDTPTPRPTGYANQLTISPSALPRAGRSDSISSTAMPGFILLMSGIILLLLSGVFRIII</sequence>
<dbReference type="CDD" id="cd08547">
    <property type="entry name" value="Type_II_cohesin"/>
    <property type="match status" value="1"/>
</dbReference>
<protein>
    <recommendedName>
        <fullName evidence="2">Cohesin domain-containing protein</fullName>
    </recommendedName>
</protein>
<dbReference type="Gene3D" id="2.60.40.680">
    <property type="match status" value="1"/>
</dbReference>
<organism evidence="3 4">
    <name type="scientific">Candidatus Roizmanbacteria bacterium RIFCSPLOWO2_01_FULL_37_16</name>
    <dbReference type="NCBI Taxonomy" id="1802058"/>
    <lineage>
        <taxon>Bacteria</taxon>
        <taxon>Candidatus Roizmaniibacteriota</taxon>
    </lineage>
</organism>
<feature type="transmembrane region" description="Helical" evidence="1">
    <location>
        <begin position="210"/>
        <end position="230"/>
    </location>
</feature>
<dbReference type="GO" id="GO:0030246">
    <property type="term" value="F:carbohydrate binding"/>
    <property type="evidence" value="ECO:0007669"/>
    <property type="project" value="InterPro"/>
</dbReference>
<keyword evidence="1" id="KW-1133">Transmembrane helix</keyword>
<dbReference type="EMBL" id="MGAI01000007">
    <property type="protein sequence ID" value="OGK45443.1"/>
    <property type="molecule type" value="Genomic_DNA"/>
</dbReference>
<evidence type="ECO:0000313" key="4">
    <source>
        <dbReference type="Proteomes" id="UP000178040"/>
    </source>
</evidence>
<keyword evidence="1" id="KW-0472">Membrane</keyword>
<name>A0A1F7IQ04_9BACT</name>
<evidence type="ECO:0000256" key="1">
    <source>
        <dbReference type="SAM" id="Phobius"/>
    </source>
</evidence>
<dbReference type="AlphaFoldDB" id="A0A1F7IQ04"/>
<reference evidence="3 4" key="1">
    <citation type="journal article" date="2016" name="Nat. Commun.">
        <title>Thousands of microbial genomes shed light on interconnected biogeochemical processes in an aquifer system.</title>
        <authorList>
            <person name="Anantharaman K."/>
            <person name="Brown C.T."/>
            <person name="Hug L.A."/>
            <person name="Sharon I."/>
            <person name="Castelle C.J."/>
            <person name="Probst A.J."/>
            <person name="Thomas B.C."/>
            <person name="Singh A."/>
            <person name="Wilkins M.J."/>
            <person name="Karaoz U."/>
            <person name="Brodie E.L."/>
            <person name="Williams K.H."/>
            <person name="Hubbard S.S."/>
            <person name="Banfield J.F."/>
        </authorList>
    </citation>
    <scope>NUCLEOTIDE SEQUENCE [LARGE SCALE GENOMIC DNA]</scope>
</reference>
<feature type="domain" description="Cohesin" evidence="2">
    <location>
        <begin position="38"/>
        <end position="127"/>
    </location>
</feature>
<comment type="caution">
    <text evidence="3">The sequence shown here is derived from an EMBL/GenBank/DDBJ whole genome shotgun (WGS) entry which is preliminary data.</text>
</comment>
<evidence type="ECO:0000259" key="2">
    <source>
        <dbReference type="Pfam" id="PF00963"/>
    </source>
</evidence>